<keyword evidence="2" id="KW-1185">Reference proteome</keyword>
<accession>A0ABY9NHR1</accession>
<reference evidence="1 2" key="1">
    <citation type="journal article" date="2023" name="Access Microbiol">
        <title>The genome of a steinernematid-associated Pseudomonas piscis bacterium encodes the biosynthesis of insect toxins.</title>
        <authorList>
            <person name="Awori R.M."/>
            <person name="Hendre P."/>
            <person name="Amugune N.O."/>
        </authorList>
    </citation>
    <scope>NUCLEOTIDE SEQUENCE [LARGE SCALE GENOMIC DNA]</scope>
    <source>
        <strain evidence="1 2">75</strain>
    </source>
</reference>
<name>A0ABY9NHR1_9PSED</name>
<dbReference type="RefSeq" id="WP_282879082.1">
    <property type="nucleotide sequence ID" value="NZ_CP133164.1"/>
</dbReference>
<proteinExistence type="predicted"/>
<dbReference type="EMBL" id="CP133164">
    <property type="protein sequence ID" value="WMN17984.1"/>
    <property type="molecule type" value="Genomic_DNA"/>
</dbReference>
<organism evidence="1 2">
    <name type="scientific">Pseudomonas piscis</name>
    <dbReference type="NCBI Taxonomy" id="2614538"/>
    <lineage>
        <taxon>Bacteria</taxon>
        <taxon>Pseudomonadati</taxon>
        <taxon>Pseudomonadota</taxon>
        <taxon>Gammaproteobacteria</taxon>
        <taxon>Pseudomonadales</taxon>
        <taxon>Pseudomonadaceae</taxon>
        <taxon>Pseudomonas</taxon>
    </lineage>
</organism>
<evidence type="ECO:0000313" key="2">
    <source>
        <dbReference type="Proteomes" id="UP001237292"/>
    </source>
</evidence>
<dbReference type="Proteomes" id="UP001237292">
    <property type="component" value="Chromosome"/>
</dbReference>
<gene>
    <name evidence="1" type="ORF">QL104_00850</name>
</gene>
<sequence length="174" mass="19524">MEVLSPDLYADLVPGLSGAGFRLGESLESVEKRLGVVKWFENDCNLQDVLSKNSGWVGVVSKIGQATGINLKEISFSYMNDVVSLFFEEKKILYRILVGKGYLGSFRGVKSGGSILGLSKYYRIDFNCEDDEFIVFEGDSVLEGISFITDYRASLECAPEQEIQYISIHDWTFR</sequence>
<protein>
    <submittedName>
        <fullName evidence="1">Uncharacterized protein</fullName>
    </submittedName>
</protein>
<evidence type="ECO:0000313" key="1">
    <source>
        <dbReference type="EMBL" id="WMN17984.1"/>
    </source>
</evidence>